<comment type="caution">
    <text evidence="7">The sequence shown here is derived from an EMBL/GenBank/DDBJ whole genome shotgun (WGS) entry which is preliminary data.</text>
</comment>
<protein>
    <recommendedName>
        <fullName evidence="4">Ribosome production factor 2 homolog</fullName>
    </recommendedName>
    <alternativeName>
        <fullName evidence="4">Ribosome biogenesis protein RPF2 homolog</fullName>
    </alternativeName>
</protein>
<accession>A0AAV9XVD4</accession>
<evidence type="ECO:0000256" key="2">
    <source>
        <dbReference type="ARBA" id="ARBA00010782"/>
    </source>
</evidence>
<evidence type="ECO:0000313" key="8">
    <source>
        <dbReference type="Proteomes" id="UP001311799"/>
    </source>
</evidence>
<dbReference type="GO" id="GO:0000463">
    <property type="term" value="P:maturation of LSU-rRNA from tricistronic rRNA transcript (SSU-rRNA, 5.8S rRNA, LSU-rRNA)"/>
    <property type="evidence" value="ECO:0007669"/>
    <property type="project" value="TreeGrafter"/>
</dbReference>
<comment type="similarity">
    <text evidence="2 4">Belongs to the RPF2 family.</text>
</comment>
<comment type="subcellular location">
    <subcellularLocation>
        <location evidence="1 4">Nucleus</location>
        <location evidence="1 4">Nucleolus</location>
    </subcellularLocation>
</comment>
<gene>
    <name evidence="7" type="ORF">RS030_3410</name>
</gene>
<keyword evidence="8" id="KW-1185">Reference proteome</keyword>
<dbReference type="PANTHER" id="PTHR12728">
    <property type="entry name" value="BRIX DOMAIN CONTAINING PROTEIN"/>
    <property type="match status" value="1"/>
</dbReference>
<proteinExistence type="inferred from homology"/>
<feature type="domain" description="Brix" evidence="6">
    <location>
        <begin position="31"/>
        <end position="274"/>
    </location>
</feature>
<dbReference type="PANTHER" id="PTHR12728:SF0">
    <property type="entry name" value="RIBOSOME PRODUCTION FACTOR 2 HOMOLOG"/>
    <property type="match status" value="1"/>
</dbReference>
<dbReference type="EMBL" id="JAWDEY010000031">
    <property type="protein sequence ID" value="KAK6588651.1"/>
    <property type="molecule type" value="Genomic_DNA"/>
</dbReference>
<keyword evidence="3 4" id="KW-0539">Nucleus</keyword>
<dbReference type="GO" id="GO:0000027">
    <property type="term" value="P:ribosomal large subunit assembly"/>
    <property type="evidence" value="ECO:0007669"/>
    <property type="project" value="InterPro"/>
</dbReference>
<dbReference type="SMART" id="SM00879">
    <property type="entry name" value="Brix"/>
    <property type="match status" value="1"/>
</dbReference>
<evidence type="ECO:0000256" key="5">
    <source>
        <dbReference type="SAM" id="MobiDB-lite"/>
    </source>
</evidence>
<evidence type="ECO:0000256" key="1">
    <source>
        <dbReference type="ARBA" id="ARBA00004604"/>
    </source>
</evidence>
<dbReference type="AlphaFoldDB" id="A0AAV9XVD4"/>
<evidence type="ECO:0000259" key="6">
    <source>
        <dbReference type="PROSITE" id="PS50833"/>
    </source>
</evidence>
<organism evidence="7 8">
    <name type="scientific">Cryptosporidium xiaoi</name>
    <dbReference type="NCBI Taxonomy" id="659607"/>
    <lineage>
        <taxon>Eukaryota</taxon>
        <taxon>Sar</taxon>
        <taxon>Alveolata</taxon>
        <taxon>Apicomplexa</taxon>
        <taxon>Conoidasida</taxon>
        <taxon>Coccidia</taxon>
        <taxon>Eucoccidiorida</taxon>
        <taxon>Eimeriorina</taxon>
        <taxon>Cryptosporidiidae</taxon>
        <taxon>Cryptosporidium</taxon>
    </lineage>
</organism>
<dbReference type="InterPro" id="IPR007109">
    <property type="entry name" value="Brix"/>
</dbReference>
<dbReference type="Pfam" id="PF04427">
    <property type="entry name" value="Brix"/>
    <property type="match status" value="1"/>
</dbReference>
<dbReference type="PROSITE" id="PS50833">
    <property type="entry name" value="BRIX"/>
    <property type="match status" value="1"/>
</dbReference>
<feature type="region of interest" description="Disordered" evidence="5">
    <location>
        <begin position="1"/>
        <end position="25"/>
    </location>
</feature>
<dbReference type="InterPro" id="IPR039770">
    <property type="entry name" value="Rpf2"/>
</dbReference>
<dbReference type="GO" id="GO:0019843">
    <property type="term" value="F:rRNA binding"/>
    <property type="evidence" value="ECO:0007669"/>
    <property type="project" value="UniProtKB-UniRule"/>
</dbReference>
<reference evidence="7 8" key="1">
    <citation type="submission" date="2023-10" db="EMBL/GenBank/DDBJ databases">
        <title>Comparative genomics analysis reveals potential genetic determinants of host preference in Cryptosporidium xiaoi.</title>
        <authorList>
            <person name="Xiao L."/>
            <person name="Li J."/>
        </authorList>
    </citation>
    <scope>NUCLEOTIDE SEQUENCE [LARGE SCALE GENOMIC DNA]</scope>
    <source>
        <strain evidence="7 8">52996</strain>
    </source>
</reference>
<dbReference type="Proteomes" id="UP001311799">
    <property type="component" value="Unassembled WGS sequence"/>
</dbReference>
<evidence type="ECO:0000256" key="4">
    <source>
        <dbReference type="RuleBase" id="RU367086"/>
    </source>
</evidence>
<dbReference type="GO" id="GO:0005730">
    <property type="term" value="C:nucleolus"/>
    <property type="evidence" value="ECO:0007669"/>
    <property type="project" value="UniProtKB-SubCell"/>
</dbReference>
<evidence type="ECO:0000313" key="7">
    <source>
        <dbReference type="EMBL" id="KAK6588651.1"/>
    </source>
</evidence>
<name>A0AAV9XVD4_9CRYT</name>
<evidence type="ECO:0000256" key="3">
    <source>
        <dbReference type="ARBA" id="ARBA00023242"/>
    </source>
</evidence>
<sequence>MSRNTSNSGKIKGSKKNKVIKRESNVNEETKRRLIIKGSKCKENIQVLLKDLVKLFPKTYTKIVTGISKGELIVTPWEDQIKMERLAYKHGAAISIFANSSKKHPFRLIFTRYYDSNIMEMYEFNVLSHRGIFTNIDLPKYGSKPIVICQGSPFESNEVYKSLRNMFLDLFSGPILRGSKVSLKGFDHLVLITAYELNEEKVKSDSIVSNRNESNIVIDIRNYVINLGKKESSDLTYFYSDEKLIQNGSPRASITQIGLKIKMELIRHKTPEKSMLKSALAIPNEIKVKKIKNIKTNVMGETVGKIHIGKQDLSMLNTPHASVLSRINKGNNEQH</sequence>